<dbReference type="GO" id="GO:0016740">
    <property type="term" value="F:transferase activity"/>
    <property type="evidence" value="ECO:0007669"/>
    <property type="project" value="UniProtKB-KW"/>
</dbReference>
<dbReference type="FunFam" id="1.10.10.410:FF:000001">
    <property type="entry name" value="Aspartyl/glutamyl-tRNA(Asn/Gln) amidotransferase subunit B"/>
    <property type="match status" value="1"/>
</dbReference>
<protein>
    <recommendedName>
        <fullName evidence="3 11">Aspartyl/glutamyl-tRNA(Asn/Gln) amidotransferase subunit B</fullName>
        <shortName evidence="11">Asp/Glu-ADT subunit B</shortName>
        <ecNumber evidence="11">6.3.5.-</ecNumber>
    </recommendedName>
</protein>
<evidence type="ECO:0000259" key="12">
    <source>
        <dbReference type="SMART" id="SM00845"/>
    </source>
</evidence>
<evidence type="ECO:0000256" key="1">
    <source>
        <dbReference type="ARBA" id="ARBA00005306"/>
    </source>
</evidence>
<dbReference type="NCBIfam" id="NF004014">
    <property type="entry name" value="PRK05477.1-4"/>
    <property type="match status" value="1"/>
</dbReference>
<organism evidence="13 14">
    <name type="scientific">Neisseria dentiae</name>
    <dbReference type="NCBI Taxonomy" id="194197"/>
    <lineage>
        <taxon>Bacteria</taxon>
        <taxon>Pseudomonadati</taxon>
        <taxon>Pseudomonadota</taxon>
        <taxon>Betaproteobacteria</taxon>
        <taxon>Neisseriales</taxon>
        <taxon>Neisseriaceae</taxon>
        <taxon>Neisseria</taxon>
    </lineage>
</organism>
<comment type="catalytic activity">
    <reaction evidence="9 11">
        <text>L-aspartyl-tRNA(Asn) + L-glutamine + ATP + H2O = L-asparaginyl-tRNA(Asn) + L-glutamate + ADP + phosphate + 2 H(+)</text>
        <dbReference type="Rhea" id="RHEA:14513"/>
        <dbReference type="Rhea" id="RHEA-COMP:9674"/>
        <dbReference type="Rhea" id="RHEA-COMP:9677"/>
        <dbReference type="ChEBI" id="CHEBI:15377"/>
        <dbReference type="ChEBI" id="CHEBI:15378"/>
        <dbReference type="ChEBI" id="CHEBI:29985"/>
        <dbReference type="ChEBI" id="CHEBI:30616"/>
        <dbReference type="ChEBI" id="CHEBI:43474"/>
        <dbReference type="ChEBI" id="CHEBI:58359"/>
        <dbReference type="ChEBI" id="CHEBI:78515"/>
        <dbReference type="ChEBI" id="CHEBI:78516"/>
        <dbReference type="ChEBI" id="CHEBI:456216"/>
    </reaction>
</comment>
<dbReference type="SUPFAM" id="SSF89095">
    <property type="entry name" value="GatB/YqeY motif"/>
    <property type="match status" value="1"/>
</dbReference>
<evidence type="ECO:0000256" key="9">
    <source>
        <dbReference type="ARBA" id="ARBA00047380"/>
    </source>
</evidence>
<evidence type="ECO:0000256" key="5">
    <source>
        <dbReference type="ARBA" id="ARBA00022741"/>
    </source>
</evidence>
<evidence type="ECO:0000256" key="8">
    <source>
        <dbReference type="ARBA" id="ARBA00024799"/>
    </source>
</evidence>
<dbReference type="FunFam" id="1.10.150.380:FF:000001">
    <property type="entry name" value="Aspartyl/glutamyl-tRNA(Asn/Gln) amidotransferase subunit B"/>
    <property type="match status" value="1"/>
</dbReference>
<evidence type="ECO:0000256" key="11">
    <source>
        <dbReference type="HAMAP-Rule" id="MF_00121"/>
    </source>
</evidence>
<dbReference type="InterPro" id="IPR042114">
    <property type="entry name" value="GatB_C_1"/>
</dbReference>
<dbReference type="GO" id="GO:0070681">
    <property type="term" value="P:glutaminyl-tRNAGln biosynthesis via transamidation"/>
    <property type="evidence" value="ECO:0007669"/>
    <property type="project" value="TreeGrafter"/>
</dbReference>
<reference evidence="14" key="1">
    <citation type="submission" date="2017-01" db="EMBL/GenBank/DDBJ databases">
        <authorList>
            <person name="Wolfgang W.J."/>
            <person name="Cole J."/>
            <person name="Wroblewski D."/>
            <person name="Mcginnis J."/>
            <person name="Musser K.A."/>
        </authorList>
    </citation>
    <scope>NUCLEOTIDE SEQUENCE [LARGE SCALE GENOMIC DNA]</scope>
    <source>
        <strain evidence="14">DSM 19151</strain>
    </source>
</reference>
<comment type="caution">
    <text evidence="13">The sequence shown here is derived from an EMBL/GenBank/DDBJ whole genome shotgun (WGS) entry which is preliminary data.</text>
</comment>
<dbReference type="InterPro" id="IPR018027">
    <property type="entry name" value="Asn/Gln_amidotransferase"/>
</dbReference>
<keyword evidence="7 11" id="KW-0648">Protein biosynthesis</keyword>
<evidence type="ECO:0000313" key="13">
    <source>
        <dbReference type="EMBL" id="OSI17690.1"/>
    </source>
</evidence>
<dbReference type="SMART" id="SM00845">
    <property type="entry name" value="GatB_Yqey"/>
    <property type="match status" value="1"/>
</dbReference>
<dbReference type="EC" id="6.3.5.-" evidence="11"/>
<dbReference type="PANTHER" id="PTHR11659">
    <property type="entry name" value="GLUTAMYL-TRNA GLN AMIDOTRANSFERASE SUBUNIT B MITOCHONDRIAL AND PROKARYOTIC PET112-RELATED"/>
    <property type="match status" value="1"/>
</dbReference>
<name>A0A1X3DCR8_9NEIS</name>
<dbReference type="InterPro" id="IPR017958">
    <property type="entry name" value="Gln-tRNA_amidoTrfase_suB_CS"/>
</dbReference>
<dbReference type="NCBIfam" id="NF004012">
    <property type="entry name" value="PRK05477.1-2"/>
    <property type="match status" value="1"/>
</dbReference>
<dbReference type="EMBL" id="MTBO01000009">
    <property type="protein sequence ID" value="OSI17690.1"/>
    <property type="molecule type" value="Genomic_DNA"/>
</dbReference>
<sequence>MTWETVIGLEIHVQLNTQSKIFSGASTAFGAEPNAHASVVECALPGVLPVMNREVVEKAIKLGLALDAKINQKNVFDRKNYFYPDLPKGYQISQLDLPIVEHGKLEIVVGDEVKTINVTRAHMEEDAGKSVHEGLNGATGIDLNRAGTPLLEVVSEPEMRSAAEAVAYAKALHGLVTWLDICDGNMAEGSFRIDANVSVRPKGQSEFGTRREIKNLNSFRFLEQAINYEVESQIEIIEDGGKVQQATMLFDPDKGETRVMRLKEDAHDYRYFPDPDLLPVMISDGQMQAAKAAMPELPKEMAARFVADYGVSDYDARLLTATRAQAAFFEQAAQQSGQGKLTANWMNGELAATLNKEGLSLSESPIQADRLAGLVAKIADGTLSSKLAKQVFEAMWGSNLSAEAIIERDGLKQMTDTSTIEKIIDEVLANNAKSVEEYKAGKEKAFNALVGQVMKASKGKANPQQVQELMKAKLAG</sequence>
<dbReference type="NCBIfam" id="NF004015">
    <property type="entry name" value="PRK05477.1-5"/>
    <property type="match status" value="1"/>
</dbReference>
<dbReference type="Pfam" id="PF02637">
    <property type="entry name" value="GatB_Yqey"/>
    <property type="match status" value="1"/>
</dbReference>
<comment type="function">
    <text evidence="8 11">Allows the formation of correctly charged Asn-tRNA(Asn) or Gln-tRNA(Gln) through the transamidation of misacylated Asp-tRNA(Asn) or Glu-tRNA(Gln) in organisms which lack either or both of asparaginyl-tRNA or glutaminyl-tRNA synthetases. The reaction takes place in the presence of glutamine and ATP through an activated phospho-Asp-tRNA(Asn) or phospho-Glu-tRNA(Gln).</text>
</comment>
<keyword evidence="4 11" id="KW-0436">Ligase</keyword>
<feature type="domain" description="Asn/Gln amidotransferase" evidence="12">
    <location>
        <begin position="327"/>
        <end position="474"/>
    </location>
</feature>
<keyword evidence="13" id="KW-0808">Transferase</keyword>
<dbReference type="NCBIfam" id="TIGR00133">
    <property type="entry name" value="gatB"/>
    <property type="match status" value="1"/>
</dbReference>
<dbReference type="InterPro" id="IPR014746">
    <property type="entry name" value="Gln_synth/guanido_kin_cat_dom"/>
</dbReference>
<dbReference type="STRING" id="194197.BWD09_05240"/>
<dbReference type="OrthoDB" id="9804078at2"/>
<dbReference type="Proteomes" id="UP000193118">
    <property type="component" value="Unassembled WGS sequence"/>
</dbReference>
<dbReference type="Gene3D" id="1.10.10.410">
    <property type="match status" value="1"/>
</dbReference>
<evidence type="ECO:0000256" key="7">
    <source>
        <dbReference type="ARBA" id="ARBA00022917"/>
    </source>
</evidence>
<dbReference type="GO" id="GO:0005524">
    <property type="term" value="F:ATP binding"/>
    <property type="evidence" value="ECO:0007669"/>
    <property type="project" value="UniProtKB-KW"/>
</dbReference>
<keyword evidence="14" id="KW-1185">Reference proteome</keyword>
<dbReference type="GO" id="GO:0006412">
    <property type="term" value="P:translation"/>
    <property type="evidence" value="ECO:0007669"/>
    <property type="project" value="UniProtKB-UniRule"/>
</dbReference>
<dbReference type="PROSITE" id="PS01234">
    <property type="entry name" value="GATB"/>
    <property type="match status" value="1"/>
</dbReference>
<comment type="subunit">
    <text evidence="2 11">Heterotrimer of A, B and C subunits.</text>
</comment>
<dbReference type="PANTHER" id="PTHR11659:SF0">
    <property type="entry name" value="GLUTAMYL-TRNA(GLN) AMIDOTRANSFERASE SUBUNIT B, MITOCHONDRIAL"/>
    <property type="match status" value="1"/>
</dbReference>
<accession>A0A1X3DCR8</accession>
<evidence type="ECO:0000256" key="10">
    <source>
        <dbReference type="ARBA" id="ARBA00047913"/>
    </source>
</evidence>
<dbReference type="InterPro" id="IPR006075">
    <property type="entry name" value="Asn/Gln-tRNA_Trfase_suB/E_cat"/>
</dbReference>
<dbReference type="AlphaFoldDB" id="A0A1X3DCR8"/>
<evidence type="ECO:0000256" key="4">
    <source>
        <dbReference type="ARBA" id="ARBA00022598"/>
    </source>
</evidence>
<dbReference type="HAMAP" id="MF_00121">
    <property type="entry name" value="GatB"/>
    <property type="match status" value="1"/>
</dbReference>
<dbReference type="InterPro" id="IPR003789">
    <property type="entry name" value="Asn/Gln_tRNA_amidoTrase-B-like"/>
</dbReference>
<dbReference type="Pfam" id="PF02934">
    <property type="entry name" value="GatB_N"/>
    <property type="match status" value="1"/>
</dbReference>
<keyword evidence="5 11" id="KW-0547">Nucleotide-binding</keyword>
<evidence type="ECO:0000256" key="6">
    <source>
        <dbReference type="ARBA" id="ARBA00022840"/>
    </source>
</evidence>
<comment type="similarity">
    <text evidence="1 11">Belongs to the GatB/GatE family. GatB subfamily.</text>
</comment>
<dbReference type="InterPro" id="IPR023168">
    <property type="entry name" value="GatB_Yqey_C_2"/>
</dbReference>
<gene>
    <name evidence="11 13" type="primary">gatB</name>
    <name evidence="13" type="ORF">BWD09_05240</name>
</gene>
<dbReference type="InterPro" id="IPR004413">
    <property type="entry name" value="GatB"/>
</dbReference>
<evidence type="ECO:0000256" key="3">
    <source>
        <dbReference type="ARBA" id="ARBA00016923"/>
    </source>
</evidence>
<dbReference type="SUPFAM" id="SSF55931">
    <property type="entry name" value="Glutamine synthetase/guanido kinase"/>
    <property type="match status" value="1"/>
</dbReference>
<evidence type="ECO:0000256" key="2">
    <source>
        <dbReference type="ARBA" id="ARBA00011123"/>
    </source>
</evidence>
<dbReference type="Gene3D" id="1.10.150.380">
    <property type="entry name" value="GatB domain, N-terminal subdomain"/>
    <property type="match status" value="1"/>
</dbReference>
<proteinExistence type="inferred from homology"/>
<dbReference type="InterPro" id="IPR017959">
    <property type="entry name" value="Asn/Gln-tRNA_amidoTrfase_suB/E"/>
</dbReference>
<keyword evidence="6 11" id="KW-0067">ATP-binding</keyword>
<comment type="catalytic activity">
    <reaction evidence="10 11">
        <text>L-glutamyl-tRNA(Gln) + L-glutamine + ATP + H2O = L-glutaminyl-tRNA(Gln) + L-glutamate + ADP + phosphate + H(+)</text>
        <dbReference type="Rhea" id="RHEA:17521"/>
        <dbReference type="Rhea" id="RHEA-COMP:9681"/>
        <dbReference type="Rhea" id="RHEA-COMP:9684"/>
        <dbReference type="ChEBI" id="CHEBI:15377"/>
        <dbReference type="ChEBI" id="CHEBI:15378"/>
        <dbReference type="ChEBI" id="CHEBI:29985"/>
        <dbReference type="ChEBI" id="CHEBI:30616"/>
        <dbReference type="ChEBI" id="CHEBI:43474"/>
        <dbReference type="ChEBI" id="CHEBI:58359"/>
        <dbReference type="ChEBI" id="CHEBI:78520"/>
        <dbReference type="ChEBI" id="CHEBI:78521"/>
        <dbReference type="ChEBI" id="CHEBI:456216"/>
    </reaction>
</comment>
<dbReference type="GO" id="GO:0050566">
    <property type="term" value="F:asparaginyl-tRNA synthase (glutamine-hydrolyzing) activity"/>
    <property type="evidence" value="ECO:0007669"/>
    <property type="project" value="RHEA"/>
</dbReference>
<dbReference type="GO" id="GO:0050567">
    <property type="term" value="F:glutaminyl-tRNA synthase (glutamine-hydrolyzing) activity"/>
    <property type="evidence" value="ECO:0007669"/>
    <property type="project" value="UniProtKB-UniRule"/>
</dbReference>
<evidence type="ECO:0000313" key="14">
    <source>
        <dbReference type="Proteomes" id="UP000193118"/>
    </source>
</evidence>